<sequence>MRIHKGFHVSLLKKYLASDLPRTPEIPPPPLEIKYEVDEIINSRRTRDYNVEYLVVWLGWNEQGWEPLEHLTHCIDRVREFHTRFPRKPRPNNLDSLLSTSP</sequence>
<dbReference type="EMBL" id="MU970261">
    <property type="protein sequence ID" value="KAK9318942.1"/>
    <property type="molecule type" value="Genomic_DNA"/>
</dbReference>
<name>A0ACC3TDI6_9ASCO</name>
<evidence type="ECO:0000313" key="2">
    <source>
        <dbReference type="Proteomes" id="UP001489719"/>
    </source>
</evidence>
<accession>A0ACC3TDI6</accession>
<protein>
    <submittedName>
        <fullName evidence="1">Transposon Tf2-1 poly protein</fullName>
    </submittedName>
</protein>
<keyword evidence="2" id="KW-1185">Reference proteome</keyword>
<reference evidence="2" key="1">
    <citation type="journal article" date="2024" name="Front. Bioeng. Biotechnol.">
        <title>Genome-scale model development and genomic sequencing of the oleaginous clade Lipomyces.</title>
        <authorList>
            <person name="Czajka J.J."/>
            <person name="Han Y."/>
            <person name="Kim J."/>
            <person name="Mondo S.J."/>
            <person name="Hofstad B.A."/>
            <person name="Robles A."/>
            <person name="Haridas S."/>
            <person name="Riley R."/>
            <person name="LaButti K."/>
            <person name="Pangilinan J."/>
            <person name="Andreopoulos W."/>
            <person name="Lipzen A."/>
            <person name="Yan J."/>
            <person name="Wang M."/>
            <person name="Ng V."/>
            <person name="Grigoriev I.V."/>
            <person name="Spatafora J.W."/>
            <person name="Magnuson J.K."/>
            <person name="Baker S.E."/>
            <person name="Pomraning K.R."/>
        </authorList>
    </citation>
    <scope>NUCLEOTIDE SEQUENCE [LARGE SCALE GENOMIC DNA]</scope>
    <source>
        <strain evidence="2">CBS 10300</strain>
    </source>
</reference>
<comment type="caution">
    <text evidence="1">The sequence shown here is derived from an EMBL/GenBank/DDBJ whole genome shotgun (WGS) entry which is preliminary data.</text>
</comment>
<gene>
    <name evidence="1" type="ORF">V1517DRAFT_334165</name>
</gene>
<organism evidence="1 2">
    <name type="scientific">Lipomyces orientalis</name>
    <dbReference type="NCBI Taxonomy" id="1233043"/>
    <lineage>
        <taxon>Eukaryota</taxon>
        <taxon>Fungi</taxon>
        <taxon>Dikarya</taxon>
        <taxon>Ascomycota</taxon>
        <taxon>Saccharomycotina</taxon>
        <taxon>Lipomycetes</taxon>
        <taxon>Lipomycetales</taxon>
        <taxon>Lipomycetaceae</taxon>
        <taxon>Lipomyces</taxon>
    </lineage>
</organism>
<dbReference type="Proteomes" id="UP001489719">
    <property type="component" value="Unassembled WGS sequence"/>
</dbReference>
<proteinExistence type="predicted"/>
<evidence type="ECO:0000313" key="1">
    <source>
        <dbReference type="EMBL" id="KAK9318942.1"/>
    </source>
</evidence>